<protein>
    <submittedName>
        <fullName evidence="16">Type II secretion system protein GspD</fullName>
    </submittedName>
</protein>
<dbReference type="InterPro" id="IPR038591">
    <property type="entry name" value="NolW-like_sf"/>
</dbReference>
<feature type="domain" description="Type II/III secretion system secretin-like" evidence="13">
    <location>
        <begin position="430"/>
        <end position="593"/>
    </location>
</feature>
<keyword evidence="6" id="KW-0732">Signal</keyword>
<evidence type="ECO:0000256" key="1">
    <source>
        <dbReference type="ARBA" id="ARBA00004442"/>
    </source>
</evidence>
<evidence type="ECO:0000256" key="7">
    <source>
        <dbReference type="ARBA" id="ARBA00022927"/>
    </source>
</evidence>
<dbReference type="Pfam" id="PF03958">
    <property type="entry name" value="Secretin_N"/>
    <property type="match status" value="3"/>
</dbReference>
<evidence type="ECO:0000259" key="13">
    <source>
        <dbReference type="Pfam" id="PF00263"/>
    </source>
</evidence>
<dbReference type="Pfam" id="PF21305">
    <property type="entry name" value="type_II_gspD_N0"/>
    <property type="match status" value="1"/>
</dbReference>
<dbReference type="InterPro" id="IPR005644">
    <property type="entry name" value="NolW-like"/>
</dbReference>
<dbReference type="PANTHER" id="PTHR30332:SF24">
    <property type="entry name" value="SECRETIN GSPD-RELATED"/>
    <property type="match status" value="1"/>
</dbReference>
<keyword evidence="8" id="KW-0472">Membrane</keyword>
<gene>
    <name evidence="16" type="primary">gspD</name>
    <name evidence="16" type="ORF">DPPLL_10340</name>
</gene>
<evidence type="ECO:0000256" key="4">
    <source>
        <dbReference type="ARBA" id="ARBA00022452"/>
    </source>
</evidence>
<keyword evidence="7" id="KW-0653">Protein transport</keyword>
<keyword evidence="9" id="KW-0998">Cell outer membrane</keyword>
<dbReference type="InterPro" id="IPR019734">
    <property type="entry name" value="TPR_rpt"/>
</dbReference>
<dbReference type="PRINTS" id="PR00811">
    <property type="entry name" value="BCTERIALGSPD"/>
</dbReference>
<reference evidence="16 17" key="1">
    <citation type="submission" date="2022-01" db="EMBL/GenBank/DDBJ databases">
        <title>Desulfofustis limnae sp. nov., a novel mesophilic sulfate-reducing bacterium isolated from marsh soil.</title>
        <authorList>
            <person name="Watanabe M."/>
            <person name="Takahashi A."/>
            <person name="Kojima H."/>
            <person name="Fukui M."/>
        </authorList>
    </citation>
    <scope>NUCLEOTIDE SEQUENCE [LARGE SCALE GENOMIC DNA]</scope>
    <source>
        <strain evidence="16 17">PPLL</strain>
    </source>
</reference>
<organism evidence="16 17">
    <name type="scientific">Desulfofustis limnaeus</name>
    <dbReference type="NCBI Taxonomy" id="2740163"/>
    <lineage>
        <taxon>Bacteria</taxon>
        <taxon>Pseudomonadati</taxon>
        <taxon>Thermodesulfobacteriota</taxon>
        <taxon>Desulfobulbia</taxon>
        <taxon>Desulfobulbales</taxon>
        <taxon>Desulfocapsaceae</taxon>
        <taxon>Desulfofustis</taxon>
    </lineage>
</organism>
<dbReference type="SUPFAM" id="SSF48452">
    <property type="entry name" value="TPR-like"/>
    <property type="match status" value="1"/>
</dbReference>
<dbReference type="PROSITE" id="PS00875">
    <property type="entry name" value="T2SP_D"/>
    <property type="match status" value="1"/>
</dbReference>
<feature type="domain" description="NolW-like" evidence="14">
    <location>
        <begin position="267"/>
        <end position="341"/>
    </location>
</feature>
<dbReference type="InterPro" id="IPR050810">
    <property type="entry name" value="Bact_Secretion_Sys_Channel"/>
</dbReference>
<dbReference type="InterPro" id="IPR001775">
    <property type="entry name" value="GspD/PilQ"/>
</dbReference>
<sequence>MVLSGLCAVSVVDAQEPKGERYITIDFDNVDINLFIKYMSELTGRNFIVDPNVRGNVTIISPTRISETDAYHVFESVLEIHGFTTVASGSVIKIVPSVEARAKSIETLRPGDQPDPQDRVVTQLVPLTYTTPLEMQKILQPLVSKTSVLLAHTPSGMLIITDTMSNIKRLLDIIEVLDVEYTRDEILVLPLQYANAENLATILNTIFQKATAGGKEEAVVVTSAVKVVPYERINLLIVLAEPTDAERVRKLVEELDTEARRGEGNIHVVYLQNARAAELAKVLGALPQEEAAEAAEGKTPAISKAVNIMPDEETNSLIITASRSEFTVLEEVIQKLDIPRRMVYLEALIMEVDADRSFDVGVQWLAGGIFDDGTGKLVTGFSGEPAYGLITGITDPDNPALPTGFTLGVLKEGIEIGGITFPNIAAVLRAYQGDSDINIISTPQILTTDNKKAEILVGQNVPYITSQNTTSGLQDYTQYEYRDVATKLGITPQISQGDTLRLEIATEVTRLKQGSTEDQFRPTTFKRTAETTVIVRDRETIVIGGIIGQDTTNNEFKIPLLGDIPLIGWLFKTSGSTDTKVNMFIFITPHIIKNPADIAEVSLEREDRLSEDMPRAREELRRNQPKPEHGLVLADRGYEALRNDDLKTARDYLIKALQIDEHNPYALINLGVVYQKEGDYPRAIEMYRKVIETGTEATAMTPADYHGEDLSLVTIARQNIEFVEQLMQK</sequence>
<keyword evidence="4" id="KW-1134">Transmembrane beta strand</keyword>
<evidence type="ECO:0000256" key="3">
    <source>
        <dbReference type="ARBA" id="ARBA00022448"/>
    </source>
</evidence>
<dbReference type="Gene3D" id="3.30.1370.120">
    <property type="match status" value="3"/>
</dbReference>
<evidence type="ECO:0000256" key="11">
    <source>
        <dbReference type="RuleBase" id="RU004004"/>
    </source>
</evidence>
<evidence type="ECO:0000256" key="12">
    <source>
        <dbReference type="SAM" id="MobiDB-lite"/>
    </source>
</evidence>
<evidence type="ECO:0000313" key="16">
    <source>
        <dbReference type="EMBL" id="BDD86669.1"/>
    </source>
</evidence>
<proteinExistence type="inferred from homology"/>
<dbReference type="InterPro" id="IPR049371">
    <property type="entry name" value="GspD-like_N0"/>
</dbReference>
<evidence type="ECO:0000259" key="14">
    <source>
        <dbReference type="Pfam" id="PF03958"/>
    </source>
</evidence>
<dbReference type="PROSITE" id="PS50005">
    <property type="entry name" value="TPR"/>
    <property type="match status" value="1"/>
</dbReference>
<keyword evidence="17" id="KW-1185">Reference proteome</keyword>
<feature type="repeat" description="TPR" evidence="10">
    <location>
        <begin position="664"/>
        <end position="697"/>
    </location>
</feature>
<accession>A0ABN6M5W7</accession>
<dbReference type="InterPro" id="IPR011990">
    <property type="entry name" value="TPR-like_helical_dom_sf"/>
</dbReference>
<keyword evidence="3 11" id="KW-0813">Transport</keyword>
<dbReference type="NCBIfam" id="TIGR02517">
    <property type="entry name" value="type_II_gspD"/>
    <property type="match status" value="1"/>
</dbReference>
<evidence type="ECO:0000256" key="6">
    <source>
        <dbReference type="ARBA" id="ARBA00022729"/>
    </source>
</evidence>
<evidence type="ECO:0000256" key="10">
    <source>
        <dbReference type="PROSITE-ProRule" id="PRU00339"/>
    </source>
</evidence>
<keyword evidence="5" id="KW-0812">Transmembrane</keyword>
<name>A0ABN6M5W7_9BACT</name>
<evidence type="ECO:0000256" key="9">
    <source>
        <dbReference type="ARBA" id="ARBA00023237"/>
    </source>
</evidence>
<dbReference type="Pfam" id="PF00263">
    <property type="entry name" value="Secretin"/>
    <property type="match status" value="1"/>
</dbReference>
<dbReference type="PROSITE" id="PS50293">
    <property type="entry name" value="TPR_REGION"/>
    <property type="match status" value="1"/>
</dbReference>
<dbReference type="InterPro" id="IPR004846">
    <property type="entry name" value="T2SS/T3SS_dom"/>
</dbReference>
<evidence type="ECO:0000259" key="15">
    <source>
        <dbReference type="Pfam" id="PF21305"/>
    </source>
</evidence>
<dbReference type="InterPro" id="IPR013356">
    <property type="entry name" value="T2SS_GspD"/>
</dbReference>
<evidence type="ECO:0000256" key="2">
    <source>
        <dbReference type="ARBA" id="ARBA00006980"/>
    </source>
</evidence>
<dbReference type="Proteomes" id="UP000830055">
    <property type="component" value="Chromosome"/>
</dbReference>
<feature type="domain" description="NolW-like" evidence="14">
    <location>
        <begin position="122"/>
        <end position="180"/>
    </location>
</feature>
<evidence type="ECO:0000313" key="17">
    <source>
        <dbReference type="Proteomes" id="UP000830055"/>
    </source>
</evidence>
<dbReference type="Pfam" id="PF00515">
    <property type="entry name" value="TPR_1"/>
    <property type="match status" value="1"/>
</dbReference>
<feature type="domain" description="NolW-like" evidence="14">
    <location>
        <begin position="188"/>
        <end position="260"/>
    </location>
</feature>
<dbReference type="SMART" id="SM00028">
    <property type="entry name" value="TPR"/>
    <property type="match status" value="2"/>
</dbReference>
<keyword evidence="10" id="KW-0802">TPR repeat</keyword>
<feature type="region of interest" description="Disordered" evidence="12">
    <location>
        <begin position="609"/>
        <end position="628"/>
    </location>
</feature>
<comment type="subcellular location">
    <subcellularLocation>
        <location evidence="1 11">Cell outer membrane</location>
    </subcellularLocation>
</comment>
<dbReference type="PANTHER" id="PTHR30332">
    <property type="entry name" value="PROBABLE GENERAL SECRETION PATHWAY PROTEIN D"/>
    <property type="match status" value="1"/>
</dbReference>
<dbReference type="InterPro" id="IPR004845">
    <property type="entry name" value="T2SS_GspD_CS"/>
</dbReference>
<dbReference type="EMBL" id="AP025516">
    <property type="protein sequence ID" value="BDD86669.1"/>
    <property type="molecule type" value="Genomic_DNA"/>
</dbReference>
<dbReference type="Gene3D" id="1.25.40.10">
    <property type="entry name" value="Tetratricopeptide repeat domain"/>
    <property type="match status" value="1"/>
</dbReference>
<feature type="domain" description="GspD-like N0" evidence="15">
    <location>
        <begin position="26"/>
        <end position="94"/>
    </location>
</feature>
<comment type="similarity">
    <text evidence="2">Belongs to the bacterial secretin family. GSP D subfamily.</text>
</comment>
<evidence type="ECO:0000256" key="8">
    <source>
        <dbReference type="ARBA" id="ARBA00023136"/>
    </source>
</evidence>
<evidence type="ECO:0000256" key="5">
    <source>
        <dbReference type="ARBA" id="ARBA00022692"/>
    </source>
</evidence>